<protein>
    <submittedName>
        <fullName evidence="11">Cation diffusion facilitator family transporter</fullName>
    </submittedName>
</protein>
<feature type="domain" description="Cation efflux protein transmembrane" evidence="9">
    <location>
        <begin position="8"/>
        <end position="97"/>
    </location>
</feature>
<name>A0ABW3SQZ4_9BACT</name>
<evidence type="ECO:0000259" key="10">
    <source>
        <dbReference type="Pfam" id="PF16916"/>
    </source>
</evidence>
<evidence type="ECO:0000256" key="6">
    <source>
        <dbReference type="ARBA" id="ARBA00022989"/>
    </source>
</evidence>
<dbReference type="Gene3D" id="1.20.1510.10">
    <property type="entry name" value="Cation efflux protein transmembrane domain"/>
    <property type="match status" value="1"/>
</dbReference>
<accession>A0ABW3SQZ4</accession>
<keyword evidence="4 8" id="KW-0812">Transmembrane</keyword>
<proteinExistence type="inferred from homology"/>
<evidence type="ECO:0000313" key="11">
    <source>
        <dbReference type="EMBL" id="MFD1187329.1"/>
    </source>
</evidence>
<dbReference type="InterPro" id="IPR027470">
    <property type="entry name" value="Cation_efflux_CTD"/>
</dbReference>
<dbReference type="Proteomes" id="UP001597094">
    <property type="component" value="Unassembled WGS sequence"/>
</dbReference>
<keyword evidence="3" id="KW-0813">Transport</keyword>
<dbReference type="InterPro" id="IPR058533">
    <property type="entry name" value="Cation_efflux_TM"/>
</dbReference>
<evidence type="ECO:0000259" key="9">
    <source>
        <dbReference type="Pfam" id="PF01545"/>
    </source>
</evidence>
<comment type="subcellular location">
    <subcellularLocation>
        <location evidence="1">Membrane</location>
        <topology evidence="1">Multi-pass membrane protein</topology>
    </subcellularLocation>
</comment>
<dbReference type="InterPro" id="IPR027469">
    <property type="entry name" value="Cation_efflux_TMD_sf"/>
</dbReference>
<organism evidence="11 12">
    <name type="scientific">Pontibacter rugosus</name>
    <dbReference type="NCBI Taxonomy" id="1745966"/>
    <lineage>
        <taxon>Bacteria</taxon>
        <taxon>Pseudomonadati</taxon>
        <taxon>Bacteroidota</taxon>
        <taxon>Cytophagia</taxon>
        <taxon>Cytophagales</taxon>
        <taxon>Hymenobacteraceae</taxon>
        <taxon>Pontibacter</taxon>
    </lineage>
</organism>
<dbReference type="NCBIfam" id="TIGR01297">
    <property type="entry name" value="CDF"/>
    <property type="match status" value="1"/>
</dbReference>
<evidence type="ECO:0000256" key="5">
    <source>
        <dbReference type="ARBA" id="ARBA00022833"/>
    </source>
</evidence>
<comment type="caution">
    <text evidence="11">The sequence shown here is derived from an EMBL/GenBank/DDBJ whole genome shotgun (WGS) entry which is preliminary data.</text>
</comment>
<feature type="transmembrane region" description="Helical" evidence="8">
    <location>
        <begin position="40"/>
        <end position="57"/>
    </location>
</feature>
<dbReference type="Pfam" id="PF16916">
    <property type="entry name" value="ZT_dimer"/>
    <property type="match status" value="1"/>
</dbReference>
<keyword evidence="7 8" id="KW-0472">Membrane</keyword>
<feature type="transmembrane region" description="Helical" evidence="8">
    <location>
        <begin position="12"/>
        <end position="28"/>
    </location>
</feature>
<evidence type="ECO:0000313" key="12">
    <source>
        <dbReference type="Proteomes" id="UP001597094"/>
    </source>
</evidence>
<comment type="similarity">
    <text evidence="2">Belongs to the cation diffusion facilitator (CDF) transporter (TC 2.A.4) family. SLC30A subfamily.</text>
</comment>
<sequence length="190" mass="21662">MIEPKYTDANGMLIFAIIGVAVNGVAALRLKKHESMNEKVLSWHLIEDVMGWVAILITSSSSMFWDIHVLDPILSLAIAAFILWNVVTRLRETMYVFLQGAPQEVDLGELKENILGIEHVTSTHHTHLWTLNEENQVFMIHVTVDRLSGIPDIIRIKNRIKELLRGKHVSHATIDIEFEDEACYMESPDH</sequence>
<feature type="domain" description="Cation efflux protein cytoplasmic" evidence="10">
    <location>
        <begin position="102"/>
        <end position="177"/>
    </location>
</feature>
<feature type="transmembrane region" description="Helical" evidence="8">
    <location>
        <begin position="69"/>
        <end position="87"/>
    </location>
</feature>
<evidence type="ECO:0000256" key="2">
    <source>
        <dbReference type="ARBA" id="ARBA00008873"/>
    </source>
</evidence>
<evidence type="ECO:0000256" key="4">
    <source>
        <dbReference type="ARBA" id="ARBA00022692"/>
    </source>
</evidence>
<dbReference type="PANTHER" id="PTHR45820:SF4">
    <property type="entry name" value="ZINC TRANSPORTER 63C, ISOFORM F"/>
    <property type="match status" value="1"/>
</dbReference>
<keyword evidence="5" id="KW-0862">Zinc</keyword>
<evidence type="ECO:0000256" key="8">
    <source>
        <dbReference type="SAM" id="Phobius"/>
    </source>
</evidence>
<keyword evidence="12" id="KW-1185">Reference proteome</keyword>
<dbReference type="Pfam" id="PF01545">
    <property type="entry name" value="Cation_efflux"/>
    <property type="match status" value="1"/>
</dbReference>
<evidence type="ECO:0000256" key="7">
    <source>
        <dbReference type="ARBA" id="ARBA00023136"/>
    </source>
</evidence>
<dbReference type="SUPFAM" id="SSF160240">
    <property type="entry name" value="Cation efflux protein cytoplasmic domain-like"/>
    <property type="match status" value="1"/>
</dbReference>
<dbReference type="EMBL" id="JBHTLD010000133">
    <property type="protein sequence ID" value="MFD1187329.1"/>
    <property type="molecule type" value="Genomic_DNA"/>
</dbReference>
<dbReference type="RefSeq" id="WP_377528710.1">
    <property type="nucleotide sequence ID" value="NZ_JBHTLD010000133.1"/>
</dbReference>
<evidence type="ECO:0000256" key="3">
    <source>
        <dbReference type="ARBA" id="ARBA00022448"/>
    </source>
</evidence>
<evidence type="ECO:0000256" key="1">
    <source>
        <dbReference type="ARBA" id="ARBA00004141"/>
    </source>
</evidence>
<dbReference type="SUPFAM" id="SSF161111">
    <property type="entry name" value="Cation efflux protein transmembrane domain-like"/>
    <property type="match status" value="1"/>
</dbReference>
<dbReference type="InterPro" id="IPR002524">
    <property type="entry name" value="Cation_efflux"/>
</dbReference>
<reference evidence="12" key="1">
    <citation type="journal article" date="2019" name="Int. J. Syst. Evol. Microbiol.">
        <title>The Global Catalogue of Microorganisms (GCM) 10K type strain sequencing project: providing services to taxonomists for standard genome sequencing and annotation.</title>
        <authorList>
            <consortium name="The Broad Institute Genomics Platform"/>
            <consortium name="The Broad Institute Genome Sequencing Center for Infectious Disease"/>
            <person name="Wu L."/>
            <person name="Ma J."/>
        </authorList>
    </citation>
    <scope>NUCLEOTIDE SEQUENCE [LARGE SCALE GENOMIC DNA]</scope>
    <source>
        <strain evidence="12">JCM 31319</strain>
    </source>
</reference>
<dbReference type="InterPro" id="IPR036837">
    <property type="entry name" value="Cation_efflux_CTD_sf"/>
</dbReference>
<dbReference type="PANTHER" id="PTHR45820">
    <property type="entry name" value="FI23527P1"/>
    <property type="match status" value="1"/>
</dbReference>
<gene>
    <name evidence="11" type="ORF">ACFQ2O_14015</name>
</gene>
<keyword evidence="6 8" id="KW-1133">Transmembrane helix</keyword>